<evidence type="ECO:0000256" key="3">
    <source>
        <dbReference type="ARBA" id="ARBA00022475"/>
    </source>
</evidence>
<feature type="transmembrane region" description="Helical" evidence="7">
    <location>
        <begin position="12"/>
        <end position="33"/>
    </location>
</feature>
<keyword evidence="3 7" id="KW-1003">Cell membrane</keyword>
<dbReference type="InterPro" id="IPR006304">
    <property type="entry name" value="T3SS_SpaR/YscT"/>
</dbReference>
<proteinExistence type="inferred from homology"/>
<dbReference type="Pfam" id="PF01311">
    <property type="entry name" value="Bac_export_1"/>
    <property type="match status" value="1"/>
</dbReference>
<evidence type="ECO:0000256" key="1">
    <source>
        <dbReference type="ARBA" id="ARBA00004651"/>
    </source>
</evidence>
<dbReference type="Proteomes" id="UP000234456">
    <property type="component" value="Unassembled WGS sequence"/>
</dbReference>
<dbReference type="GO" id="GO:0006605">
    <property type="term" value="P:protein targeting"/>
    <property type="evidence" value="ECO:0007669"/>
    <property type="project" value="UniProtKB-UniRule"/>
</dbReference>
<feature type="transmembrane region" description="Helical" evidence="7">
    <location>
        <begin position="189"/>
        <end position="207"/>
    </location>
</feature>
<dbReference type="NCBIfam" id="TIGR01401">
    <property type="entry name" value="fliR_like_III"/>
    <property type="match status" value="1"/>
</dbReference>
<dbReference type="GO" id="GO:0005886">
    <property type="term" value="C:plasma membrane"/>
    <property type="evidence" value="ECO:0007669"/>
    <property type="project" value="UniProtKB-SubCell"/>
</dbReference>
<dbReference type="PANTHER" id="PTHR30065:SF1">
    <property type="entry name" value="SURFACE PRESENTATION OF ANTIGENS PROTEIN SPAR"/>
    <property type="match status" value="1"/>
</dbReference>
<comment type="subcellular location">
    <subcellularLocation>
        <location evidence="1 7">Cell membrane</location>
        <topology evidence="1 7">Multi-pass membrane protein</topology>
    </subcellularLocation>
</comment>
<organism evidence="8 9">
    <name type="scientific">Ralstonia pickettii</name>
    <name type="common">Burkholderia pickettii</name>
    <dbReference type="NCBI Taxonomy" id="329"/>
    <lineage>
        <taxon>Bacteria</taxon>
        <taxon>Pseudomonadati</taxon>
        <taxon>Pseudomonadota</taxon>
        <taxon>Betaproteobacteria</taxon>
        <taxon>Burkholderiales</taxon>
        <taxon>Burkholderiaceae</taxon>
        <taxon>Ralstonia</taxon>
    </lineage>
</organism>
<feature type="transmembrane region" description="Helical" evidence="7">
    <location>
        <begin position="214"/>
        <end position="240"/>
    </location>
</feature>
<evidence type="ECO:0000313" key="9">
    <source>
        <dbReference type="Proteomes" id="UP000234456"/>
    </source>
</evidence>
<dbReference type="AlphaFoldDB" id="A0A2N4TQA7"/>
<evidence type="ECO:0000313" key="8">
    <source>
        <dbReference type="EMBL" id="PLC41890.1"/>
    </source>
</evidence>
<dbReference type="PANTHER" id="PTHR30065">
    <property type="entry name" value="FLAGELLAR BIOSYNTHETIC PROTEIN FLIR"/>
    <property type="match status" value="1"/>
</dbReference>
<protein>
    <submittedName>
        <fullName evidence="8">EscT/YscT/HrcT family type III secretion system export apparatus protein</fullName>
    </submittedName>
</protein>
<dbReference type="EMBL" id="PKQE01000003">
    <property type="protein sequence ID" value="PLC41890.1"/>
    <property type="molecule type" value="Genomic_DNA"/>
</dbReference>
<comment type="caution">
    <text evidence="8">The sequence shown here is derived from an EMBL/GenBank/DDBJ whole genome shotgun (WGS) entry which is preliminary data.</text>
</comment>
<keyword evidence="5 7" id="KW-1133">Transmembrane helix</keyword>
<dbReference type="InterPro" id="IPR002010">
    <property type="entry name" value="T3SS_IM_R"/>
</dbReference>
<dbReference type="OrthoDB" id="9153610at2"/>
<evidence type="ECO:0000256" key="2">
    <source>
        <dbReference type="ARBA" id="ARBA00009772"/>
    </source>
</evidence>
<evidence type="ECO:0000256" key="4">
    <source>
        <dbReference type="ARBA" id="ARBA00022692"/>
    </source>
</evidence>
<evidence type="ECO:0000256" key="7">
    <source>
        <dbReference type="RuleBase" id="RU362072"/>
    </source>
</evidence>
<keyword evidence="4 7" id="KW-0812">Transmembrane</keyword>
<accession>A0A2N4TQA7</accession>
<feature type="transmembrane region" description="Helical" evidence="7">
    <location>
        <begin position="71"/>
        <end position="96"/>
    </location>
</feature>
<feature type="transmembrane region" description="Helical" evidence="7">
    <location>
        <begin position="129"/>
        <end position="152"/>
    </location>
</feature>
<reference evidence="8 9" key="1">
    <citation type="submission" date="2017-12" db="EMBL/GenBank/DDBJ databases">
        <title>Draft genome sequence of Ralstonia pickettii 52.</title>
        <authorList>
            <person name="Zheng B."/>
        </authorList>
    </citation>
    <scope>NUCLEOTIDE SEQUENCE [LARGE SCALE GENOMIC DNA]</scope>
    <source>
        <strain evidence="8 9">52</strain>
    </source>
</reference>
<keyword evidence="6 7" id="KW-0472">Membrane</keyword>
<sequence>MQGFDPHSMEGLFRQALLVLPRLLPVMFIVPVFSGRVVTGMVRSGFIAILAVFVAPSMAGAAMSVQGGGLWMALALKEALIGVLLGMAFGALLWAIENIGHLIDFQTGSGNASFFDPVAGHESGPTASFLGFMAVTLFVTGGGLHVMLGAFFESYKLWPIERMLPSASVALEQFAVHEADSVLGWTLKLAAPVIIVLVVAELGIGLINRSVPQLNVFLFAQPVKSLLAVLMMVLFLGFVFESLRTFLAGNGEMVWLLRALLRSPGT</sequence>
<evidence type="ECO:0000256" key="6">
    <source>
        <dbReference type="ARBA" id="ARBA00023136"/>
    </source>
</evidence>
<gene>
    <name evidence="8" type="ORF">C0Q88_14880</name>
</gene>
<evidence type="ECO:0000256" key="5">
    <source>
        <dbReference type="ARBA" id="ARBA00022989"/>
    </source>
</evidence>
<feature type="transmembrane region" description="Helical" evidence="7">
    <location>
        <begin position="45"/>
        <end position="65"/>
    </location>
</feature>
<name>A0A2N4TQA7_RALPI</name>
<comment type="similarity">
    <text evidence="2 7">Belongs to the FliR/MopE/SpaR family.</text>
</comment>
<dbReference type="PRINTS" id="PR00953">
    <property type="entry name" value="TYPE3IMRPROT"/>
</dbReference>